<dbReference type="AlphaFoldDB" id="A0A8S3TRD4"/>
<feature type="domain" description="Core-binding (CB)" evidence="6">
    <location>
        <begin position="883"/>
        <end position="965"/>
    </location>
</feature>
<feature type="region of interest" description="Disordered" evidence="3">
    <location>
        <begin position="166"/>
        <end position="194"/>
    </location>
</feature>
<dbReference type="Gene3D" id="3.40.50.1110">
    <property type="entry name" value="SGNH hydrolase"/>
    <property type="match status" value="1"/>
</dbReference>
<dbReference type="InterPro" id="IPR043502">
    <property type="entry name" value="DNA/RNA_pol_sf"/>
</dbReference>
<evidence type="ECO:0000259" key="4">
    <source>
        <dbReference type="PROSITE" id="PS50878"/>
    </source>
</evidence>
<dbReference type="GO" id="GO:0006310">
    <property type="term" value="P:DNA recombination"/>
    <property type="evidence" value="ECO:0007669"/>
    <property type="project" value="UniProtKB-KW"/>
</dbReference>
<evidence type="ECO:0000256" key="1">
    <source>
        <dbReference type="ARBA" id="ARBA00023125"/>
    </source>
</evidence>
<dbReference type="Gene3D" id="3.30.70.270">
    <property type="match status" value="1"/>
</dbReference>
<dbReference type="PANTHER" id="PTHR33050">
    <property type="entry name" value="REVERSE TRANSCRIPTASE DOMAIN-CONTAINING PROTEIN"/>
    <property type="match status" value="1"/>
</dbReference>
<accession>A0A8S3TRD4</accession>
<dbReference type="SUPFAM" id="SSF56672">
    <property type="entry name" value="DNA/RNA polymerases"/>
    <property type="match status" value="1"/>
</dbReference>
<evidence type="ECO:0000256" key="2">
    <source>
        <dbReference type="ARBA" id="ARBA00023172"/>
    </source>
</evidence>
<organism evidence="7 8">
    <name type="scientific">Mytilus edulis</name>
    <name type="common">Blue mussel</name>
    <dbReference type="NCBI Taxonomy" id="6550"/>
    <lineage>
        <taxon>Eukaryota</taxon>
        <taxon>Metazoa</taxon>
        <taxon>Spiralia</taxon>
        <taxon>Lophotrochozoa</taxon>
        <taxon>Mollusca</taxon>
        <taxon>Bivalvia</taxon>
        <taxon>Autobranchia</taxon>
        <taxon>Pteriomorphia</taxon>
        <taxon>Mytilida</taxon>
        <taxon>Mytiloidea</taxon>
        <taxon>Mytilidae</taxon>
        <taxon>Mytilinae</taxon>
        <taxon>Mytilus</taxon>
    </lineage>
</organism>
<dbReference type="InterPro" id="IPR044068">
    <property type="entry name" value="CB"/>
</dbReference>
<dbReference type="InterPro" id="IPR052055">
    <property type="entry name" value="Hepadnavirus_pol/RT"/>
</dbReference>
<dbReference type="CDD" id="cd00229">
    <property type="entry name" value="SGNH_hydrolase"/>
    <property type="match status" value="1"/>
</dbReference>
<feature type="compositionally biased region" description="Polar residues" evidence="3">
    <location>
        <begin position="362"/>
        <end position="378"/>
    </location>
</feature>
<dbReference type="SUPFAM" id="SSF52266">
    <property type="entry name" value="SGNH hydrolase"/>
    <property type="match status" value="1"/>
</dbReference>
<comment type="caution">
    <text evidence="7">The sequence shown here is derived from an EMBL/GenBank/DDBJ whole genome shotgun (WGS) entry which is preliminary data.</text>
</comment>
<dbReference type="OrthoDB" id="6154904at2759"/>
<evidence type="ECO:0000259" key="5">
    <source>
        <dbReference type="PROSITE" id="PS51898"/>
    </source>
</evidence>
<keyword evidence="1" id="KW-0238">DNA-binding</keyword>
<dbReference type="InterPro" id="IPR010998">
    <property type="entry name" value="Integrase_recombinase_N"/>
</dbReference>
<feature type="region of interest" description="Disordered" evidence="3">
    <location>
        <begin position="356"/>
        <end position="378"/>
    </location>
</feature>
<dbReference type="InterPro" id="IPR013762">
    <property type="entry name" value="Integrase-like_cat_sf"/>
</dbReference>
<evidence type="ECO:0000313" key="7">
    <source>
        <dbReference type="EMBL" id="CAG2236084.1"/>
    </source>
</evidence>
<reference evidence="7" key="1">
    <citation type="submission" date="2021-03" db="EMBL/GenBank/DDBJ databases">
        <authorList>
            <person name="Bekaert M."/>
        </authorList>
    </citation>
    <scope>NUCLEOTIDE SEQUENCE</scope>
</reference>
<dbReference type="SUPFAM" id="SSF56349">
    <property type="entry name" value="DNA breaking-rejoining enzymes"/>
    <property type="match status" value="1"/>
</dbReference>
<protein>
    <recommendedName>
        <fullName evidence="9">Reverse transcriptase domain-containing protein</fullName>
    </recommendedName>
</protein>
<evidence type="ECO:0000313" key="8">
    <source>
        <dbReference type="Proteomes" id="UP000683360"/>
    </source>
</evidence>
<dbReference type="PROSITE" id="PS51900">
    <property type="entry name" value="CB"/>
    <property type="match status" value="1"/>
</dbReference>
<dbReference type="GO" id="GO:0003677">
    <property type="term" value="F:DNA binding"/>
    <property type="evidence" value="ECO:0007669"/>
    <property type="project" value="UniProtKB-KW"/>
</dbReference>
<dbReference type="PANTHER" id="PTHR33050:SF8">
    <property type="entry name" value="REVERSE TRANSCRIPTASE DOMAIN-CONTAINING PROTEIN"/>
    <property type="match status" value="1"/>
</dbReference>
<keyword evidence="2" id="KW-0233">DNA recombination</keyword>
<name>A0A8S3TRD4_MYTED</name>
<dbReference type="CDD" id="cd09275">
    <property type="entry name" value="RNase_HI_RT_DIRS1"/>
    <property type="match status" value="1"/>
</dbReference>
<evidence type="ECO:0008006" key="9">
    <source>
        <dbReference type="Google" id="ProtNLM"/>
    </source>
</evidence>
<feature type="domain" description="Reverse transcriptase" evidence="4">
    <location>
        <begin position="473"/>
        <end position="668"/>
    </location>
</feature>
<evidence type="ECO:0000256" key="3">
    <source>
        <dbReference type="SAM" id="MobiDB-lite"/>
    </source>
</evidence>
<dbReference type="InterPro" id="IPR000477">
    <property type="entry name" value="RT_dom"/>
</dbReference>
<dbReference type="InterPro" id="IPR011010">
    <property type="entry name" value="DNA_brk_join_enz"/>
</dbReference>
<feature type="domain" description="Tyr recombinase" evidence="5">
    <location>
        <begin position="990"/>
        <end position="1188"/>
    </location>
</feature>
<dbReference type="SUPFAM" id="SSF47823">
    <property type="entry name" value="lambda integrase-like, N-terminal domain"/>
    <property type="match status" value="1"/>
</dbReference>
<gene>
    <name evidence="7" type="ORF">MEDL_48631</name>
</gene>
<dbReference type="InterPro" id="IPR036514">
    <property type="entry name" value="SGNH_hydro_sf"/>
</dbReference>
<dbReference type="Gene3D" id="1.10.443.10">
    <property type="entry name" value="Intergrase catalytic core"/>
    <property type="match status" value="1"/>
</dbReference>
<evidence type="ECO:0000259" key="6">
    <source>
        <dbReference type="PROSITE" id="PS51900"/>
    </source>
</evidence>
<dbReference type="InterPro" id="IPR043128">
    <property type="entry name" value="Rev_trsase/Diguanyl_cyclase"/>
</dbReference>
<keyword evidence="8" id="KW-1185">Reference proteome</keyword>
<dbReference type="PROSITE" id="PS50878">
    <property type="entry name" value="RT_POL"/>
    <property type="match status" value="1"/>
</dbReference>
<sequence>MVLKFKWNLQAWEEVLYDRDLNAFKKKILYTVFMQIGGNDLTQENYPDKLARDIVSFADYVITVYGVSHVVIGQLLPRYSGSSGHDYNEKVNKVNRWLDLSLKGRVNITFWHHRGLWNNTASLLIDQVHLNNAGMLIYAKNVRAAVDANSDADSVPVIPDIVAPQPRRRKRARADTTQVPADRPVQPVQQPAESIPQIPVAHPSADQIAAAMISQLKDSGVQLTVNREPVTTNFLTNCLTDGVSHDNTGRRDLTNVHNAEPIQIAESGPNSSYVLAPPLVTDPDVLAYTGQDTVEGSSQALGIDNSAMGKTATYILQNTLPLGFNVDEKIRRDIWLELLPFQDRLSSKIIHSQWGTAGPTADQENVPTSQLANSNTSVSDVPKNMQQFHAGKGLQNSTSLPTPVRVNKLNHFLQGYDSNLKYRLVHGFKFGFKLNSSLIQTDKIFPKNHKSARENPDIVNKKISKEILKGRLRGPFKDPPFENFICSPLGLVPKKEEGSFRLIHDLSFPKGDSVNSWTPIEFTSVSYQNIETVIDLVQEFGLNCLMSKADILEAFRLVPVHSSEYHLLGFKWQNLFYYDAALPMGASASCQLFECFSTALQWILNTKFEINGMSHLLDDFFFVGKAGTNECSIALNTFLALAEKLGVPIKDEKTQTPTTCITIYGIEIDSQSMIARLPQDKIEKVLGLLTKFKVKRKVTLRELQSLLGLLNFACSVIVPGRAFLRRLFDLTLGHTCPHFRITLNSEARADLKAWYEFIFNFNGKSCFLFKQWVSSESLKLYSDAAGVYGGFAAVFGSKWFSGQWPPELKDLHITVKELFPIVLAIEIWGKTLANHKVLFMTDNQAVADIINKTSSKDKNLMKLVRSPSNCSLVKSKSSYGSTASLESVTAQLLQASLSHSTRQSYKRMLNVFQQFCKEKFPVVQPFPSTSIMIAHFISFLFLKNYQPSTIASYISAISFVHKLNFWSDPTDSFFIKKIIKGAQNLRSSSDNRLPITKEILSKLVAAIPVVVQSPYNQILLRAMMSLAFYCFLRIGEMAVKSESRKNNVIQLSDLNIEFENKVSKRMTVTMRNYKHSDMQPKTISIDKNTSNIACPVMAMSSYLNLVKHNSGPLFQFPCGTPVSYAFFSASLKAVLNFVGLNTQLYKGHSFRIGAATSAAAKGVSLEVIQQMGRWKSNAVKNYIRLHNF</sequence>
<dbReference type="PROSITE" id="PS51898">
    <property type="entry name" value="TYR_RECOMBINASE"/>
    <property type="match status" value="1"/>
</dbReference>
<dbReference type="InterPro" id="IPR002104">
    <property type="entry name" value="Integrase_catalytic"/>
</dbReference>
<dbReference type="Gene3D" id="1.10.150.130">
    <property type="match status" value="1"/>
</dbReference>
<proteinExistence type="predicted"/>
<dbReference type="EMBL" id="CAJPWZ010002341">
    <property type="protein sequence ID" value="CAG2236084.1"/>
    <property type="molecule type" value="Genomic_DNA"/>
</dbReference>
<dbReference type="Proteomes" id="UP000683360">
    <property type="component" value="Unassembled WGS sequence"/>
</dbReference>
<dbReference type="GO" id="GO:0015074">
    <property type="term" value="P:DNA integration"/>
    <property type="evidence" value="ECO:0007669"/>
    <property type="project" value="InterPro"/>
</dbReference>